<dbReference type="Gene3D" id="1.25.40.10">
    <property type="entry name" value="Tetratricopeptide repeat domain"/>
    <property type="match status" value="1"/>
</dbReference>
<dbReference type="EMBL" id="BAQD01000001">
    <property type="protein sequence ID" value="GBQ04859.1"/>
    <property type="molecule type" value="Genomic_DNA"/>
</dbReference>
<protein>
    <recommendedName>
        <fullName evidence="3">Tetratricopeptide repeat protein</fullName>
    </recommendedName>
</protein>
<evidence type="ECO:0000313" key="1">
    <source>
        <dbReference type="EMBL" id="GBQ04859.1"/>
    </source>
</evidence>
<evidence type="ECO:0000313" key="2">
    <source>
        <dbReference type="Proteomes" id="UP001062901"/>
    </source>
</evidence>
<sequence>MNKTYFFSLSALLMLGACSPQHQVWEDGQYSLAMDTGHTIFNRGHMGQAAIQYNRALQRALAANDAQGIHDAGYNLATAQLRQNKLDECLSTLDQVLAALSVRDWKRQEDLKLIRSYAFYGLKRWTSSEREARQALTSQDVETQEQAYTVLGLNAAATQDKALLQEAIEHLSHYKEARAKSNLLELQSHYYLMVHDWSNAATFTGNLTKMREEAGDYRAMRRALLLQSQAYDGLGEFDKAAKLRRQIQDSVQNDNAG</sequence>
<reference evidence="1" key="1">
    <citation type="submission" date="2013-04" db="EMBL/GenBank/DDBJ databases">
        <title>The genome sequencing project of 58 acetic acid bacteria.</title>
        <authorList>
            <person name="Okamoto-Kainuma A."/>
            <person name="Ishikawa M."/>
            <person name="Umino S."/>
            <person name="Koizumi Y."/>
            <person name="Shiwa Y."/>
            <person name="Yoshikawa H."/>
            <person name="Matsutani M."/>
            <person name="Matsushita K."/>
        </authorList>
    </citation>
    <scope>NUCLEOTIDE SEQUENCE</scope>
    <source>
        <strain evidence="1">DSM 15669</strain>
    </source>
</reference>
<comment type="caution">
    <text evidence="1">The sequence shown here is derived from an EMBL/GenBank/DDBJ whole genome shotgun (WGS) entry which is preliminary data.</text>
</comment>
<gene>
    <name evidence="1" type="ORF">AA15669_0187</name>
</gene>
<dbReference type="PROSITE" id="PS51257">
    <property type="entry name" value="PROKAR_LIPOPROTEIN"/>
    <property type="match status" value="1"/>
</dbReference>
<organism evidence="1 2">
    <name type="scientific">Saccharibacter floricola DSM 15669</name>
    <dbReference type="NCBI Taxonomy" id="1123227"/>
    <lineage>
        <taxon>Bacteria</taxon>
        <taxon>Pseudomonadati</taxon>
        <taxon>Pseudomonadota</taxon>
        <taxon>Alphaproteobacteria</taxon>
        <taxon>Acetobacterales</taxon>
        <taxon>Acetobacteraceae</taxon>
        <taxon>Saccharibacter</taxon>
    </lineage>
</organism>
<dbReference type="RefSeq" id="WP_018979526.1">
    <property type="nucleotide sequence ID" value="NZ_BAQD01000001.1"/>
</dbReference>
<name>A0ABQ0NWF4_9PROT</name>
<dbReference type="InterPro" id="IPR011990">
    <property type="entry name" value="TPR-like_helical_dom_sf"/>
</dbReference>
<proteinExistence type="predicted"/>
<keyword evidence="2" id="KW-1185">Reference proteome</keyword>
<dbReference type="SUPFAM" id="SSF48452">
    <property type="entry name" value="TPR-like"/>
    <property type="match status" value="1"/>
</dbReference>
<accession>A0ABQ0NWF4</accession>
<dbReference type="Proteomes" id="UP001062901">
    <property type="component" value="Unassembled WGS sequence"/>
</dbReference>
<evidence type="ECO:0008006" key="3">
    <source>
        <dbReference type="Google" id="ProtNLM"/>
    </source>
</evidence>